<keyword evidence="2" id="KW-1185">Reference proteome</keyword>
<dbReference type="SUPFAM" id="SSF54695">
    <property type="entry name" value="POZ domain"/>
    <property type="match status" value="1"/>
</dbReference>
<dbReference type="Gene3D" id="3.30.710.10">
    <property type="entry name" value="Potassium Channel Kv1.1, Chain A"/>
    <property type="match status" value="1"/>
</dbReference>
<name>A0A9W4K0U3_9EURO</name>
<dbReference type="EMBL" id="CAJVPG010000465">
    <property type="protein sequence ID" value="CAG8430517.1"/>
    <property type="molecule type" value="Genomic_DNA"/>
</dbReference>
<dbReference type="InterPro" id="IPR011333">
    <property type="entry name" value="SKP1/BTB/POZ_sf"/>
</dbReference>
<accession>A0A9W4K0U3</accession>
<organism evidence="1 2">
    <name type="scientific">Penicillium salamii</name>
    <dbReference type="NCBI Taxonomy" id="1612424"/>
    <lineage>
        <taxon>Eukaryota</taxon>
        <taxon>Fungi</taxon>
        <taxon>Dikarya</taxon>
        <taxon>Ascomycota</taxon>
        <taxon>Pezizomycotina</taxon>
        <taxon>Eurotiomycetes</taxon>
        <taxon>Eurotiomycetidae</taxon>
        <taxon>Eurotiales</taxon>
        <taxon>Aspergillaceae</taxon>
        <taxon>Penicillium</taxon>
    </lineage>
</organism>
<evidence type="ECO:0008006" key="3">
    <source>
        <dbReference type="Google" id="ProtNLM"/>
    </source>
</evidence>
<comment type="caution">
    <text evidence="1">The sequence shown here is derived from an EMBL/GenBank/DDBJ whole genome shotgun (WGS) entry which is preliminary data.</text>
</comment>
<sequence length="221" mass="25409">MSDMSEASAKHFARSIIPLYHNACVTIRISSIEYKYKVSKDLLCRESTYFSAMFEDKFKDFEAFLQWLYLGKFKFDLDEPEHHIAATIELARFADMCNVTGMQIQIGRYPKDILIASPCPDYEGGGGVDTYCLTSQDIISATFLPQGHEIRRILAAATLSGYLLCENHKFAEEAREYPTYGFDLLQEVGLALKGLRFDRKRVIHKYHLTGDNRNIYQFRSL</sequence>
<dbReference type="Proteomes" id="UP001152649">
    <property type="component" value="Unassembled WGS sequence"/>
</dbReference>
<reference evidence="1" key="1">
    <citation type="submission" date="2021-07" db="EMBL/GenBank/DDBJ databases">
        <authorList>
            <person name="Branca A.L. A."/>
        </authorList>
    </citation>
    <scope>NUCLEOTIDE SEQUENCE</scope>
</reference>
<evidence type="ECO:0000313" key="1">
    <source>
        <dbReference type="EMBL" id="CAG8430517.1"/>
    </source>
</evidence>
<dbReference type="CDD" id="cd18186">
    <property type="entry name" value="BTB_POZ_ZBTB_KLHL-like"/>
    <property type="match status" value="1"/>
</dbReference>
<dbReference type="AlphaFoldDB" id="A0A9W4K0U3"/>
<proteinExistence type="predicted"/>
<protein>
    <recommendedName>
        <fullName evidence="3">BTB domain-containing protein</fullName>
    </recommendedName>
</protein>
<dbReference type="OrthoDB" id="194443at2759"/>
<evidence type="ECO:0000313" key="2">
    <source>
        <dbReference type="Proteomes" id="UP001152649"/>
    </source>
</evidence>
<gene>
    <name evidence="1" type="ORF">PSALAMII_LOCUS11160</name>
</gene>